<sequence>MLWSGQQWYDAPIGSTIPTGAWTHLAFTVDAGQISVYVNGEEKFTGENFPNVFEGAAASFGLGVNYWDQPFKGLIDELYIQDGIVLPADEIKALYDEASAAIPDAPVAEESISQSTVLYGALVFGAVAVARVPMYNRKKSDE</sequence>
<evidence type="ECO:0008006" key="2">
    <source>
        <dbReference type="Google" id="ProtNLM"/>
    </source>
</evidence>
<proteinExistence type="predicted"/>
<protein>
    <recommendedName>
        <fullName evidence="2">LamG-like jellyroll fold domain-containing protein</fullName>
    </recommendedName>
</protein>
<dbReference type="Pfam" id="PF13385">
    <property type="entry name" value="Laminin_G_3"/>
    <property type="match status" value="1"/>
</dbReference>
<organism evidence="1">
    <name type="scientific">bioreactor metagenome</name>
    <dbReference type="NCBI Taxonomy" id="1076179"/>
    <lineage>
        <taxon>unclassified sequences</taxon>
        <taxon>metagenomes</taxon>
        <taxon>ecological metagenomes</taxon>
    </lineage>
</organism>
<accession>A0A645AR16</accession>
<dbReference type="SUPFAM" id="SSF49899">
    <property type="entry name" value="Concanavalin A-like lectins/glucanases"/>
    <property type="match status" value="1"/>
</dbReference>
<gene>
    <name evidence="1" type="ORF">SDC9_102347</name>
</gene>
<dbReference type="EMBL" id="VSSQ01015323">
    <property type="protein sequence ID" value="MPM55550.1"/>
    <property type="molecule type" value="Genomic_DNA"/>
</dbReference>
<dbReference type="AlphaFoldDB" id="A0A645AR16"/>
<dbReference type="InterPro" id="IPR013320">
    <property type="entry name" value="ConA-like_dom_sf"/>
</dbReference>
<name>A0A645AR16_9ZZZZ</name>
<dbReference type="Gene3D" id="2.60.120.200">
    <property type="match status" value="1"/>
</dbReference>
<evidence type="ECO:0000313" key="1">
    <source>
        <dbReference type="EMBL" id="MPM55550.1"/>
    </source>
</evidence>
<reference evidence="1" key="1">
    <citation type="submission" date="2019-08" db="EMBL/GenBank/DDBJ databases">
        <authorList>
            <person name="Kucharzyk K."/>
            <person name="Murdoch R.W."/>
            <person name="Higgins S."/>
            <person name="Loffler F."/>
        </authorList>
    </citation>
    <scope>NUCLEOTIDE SEQUENCE</scope>
</reference>
<comment type="caution">
    <text evidence="1">The sequence shown here is derived from an EMBL/GenBank/DDBJ whole genome shotgun (WGS) entry which is preliminary data.</text>
</comment>